<dbReference type="InParanoid" id="A0A409XPT9"/>
<evidence type="ECO:0000313" key="3">
    <source>
        <dbReference type="Proteomes" id="UP000283269"/>
    </source>
</evidence>
<evidence type="ECO:0000256" key="1">
    <source>
        <dbReference type="SAM" id="SignalP"/>
    </source>
</evidence>
<sequence length="218" mass="23391">MMMMAKSHHILRTLCVFGCAFQTALAGIATIYLVDPPAPTNSPDFSVSFMTEQGTTRVSALGTGENGRTKYAMDAVQSLLVLNIEGTVQTILSEPTTQKYAFEANQSELKLNQVLTEGLSPDSAPITALEQDCKLDISKQSGECVERRVNRVEWLTDSAGRTTLTRINTQTTTFTGALFPIATVTTSGGGRVMDRGVSVQTVLLALGAGSLMAFARFL</sequence>
<dbReference type="EMBL" id="NHYD01000982">
    <property type="protein sequence ID" value="PPQ92740.1"/>
    <property type="molecule type" value="Genomic_DNA"/>
</dbReference>
<feature type="signal peptide" evidence="1">
    <location>
        <begin position="1"/>
        <end position="26"/>
    </location>
</feature>
<reference evidence="2 3" key="1">
    <citation type="journal article" date="2018" name="Evol. Lett.">
        <title>Horizontal gene cluster transfer increased hallucinogenic mushroom diversity.</title>
        <authorList>
            <person name="Reynolds H.T."/>
            <person name="Vijayakumar V."/>
            <person name="Gluck-Thaler E."/>
            <person name="Korotkin H.B."/>
            <person name="Matheny P.B."/>
            <person name="Slot J.C."/>
        </authorList>
    </citation>
    <scope>NUCLEOTIDE SEQUENCE [LARGE SCALE GENOMIC DNA]</scope>
    <source>
        <strain evidence="2 3">2631</strain>
    </source>
</reference>
<dbReference type="AlphaFoldDB" id="A0A409XPT9"/>
<name>A0A409XPT9_PSICY</name>
<accession>A0A409XPT9</accession>
<organism evidence="2 3">
    <name type="scientific">Psilocybe cyanescens</name>
    <dbReference type="NCBI Taxonomy" id="93625"/>
    <lineage>
        <taxon>Eukaryota</taxon>
        <taxon>Fungi</taxon>
        <taxon>Dikarya</taxon>
        <taxon>Basidiomycota</taxon>
        <taxon>Agaricomycotina</taxon>
        <taxon>Agaricomycetes</taxon>
        <taxon>Agaricomycetidae</taxon>
        <taxon>Agaricales</taxon>
        <taxon>Agaricineae</taxon>
        <taxon>Strophariaceae</taxon>
        <taxon>Psilocybe</taxon>
    </lineage>
</organism>
<comment type="caution">
    <text evidence="2">The sequence shown here is derived from an EMBL/GenBank/DDBJ whole genome shotgun (WGS) entry which is preliminary data.</text>
</comment>
<protein>
    <submittedName>
        <fullName evidence="2">Uncharacterized protein</fullName>
    </submittedName>
</protein>
<dbReference type="Proteomes" id="UP000283269">
    <property type="component" value="Unassembled WGS sequence"/>
</dbReference>
<evidence type="ECO:0000313" key="2">
    <source>
        <dbReference type="EMBL" id="PPQ92740.1"/>
    </source>
</evidence>
<dbReference type="OrthoDB" id="3061131at2759"/>
<proteinExistence type="predicted"/>
<keyword evidence="1" id="KW-0732">Signal</keyword>
<gene>
    <name evidence="2" type="ORF">CVT25_015361</name>
</gene>
<feature type="chain" id="PRO_5018965089" evidence="1">
    <location>
        <begin position="27"/>
        <end position="218"/>
    </location>
</feature>
<keyword evidence="3" id="KW-1185">Reference proteome</keyword>